<name>A0A369APA6_9ENTE</name>
<evidence type="ECO:0000313" key="2">
    <source>
        <dbReference type="EMBL" id="RST99202.1"/>
    </source>
</evidence>
<dbReference type="RefSeq" id="WP_086342600.1">
    <property type="nucleotide sequence ID" value="NZ_CP081459.1"/>
</dbReference>
<keyword evidence="3" id="KW-1185">Reference proteome</keyword>
<accession>A0A369APA6</accession>
<comment type="caution">
    <text evidence="2">The sequence shown here is derived from an EMBL/GenBank/DDBJ whole genome shotgun (WGS) entry which is preliminary data.</text>
</comment>
<dbReference type="GeneID" id="63147366"/>
<evidence type="ECO:0000313" key="4">
    <source>
        <dbReference type="Proteomes" id="UP000521358"/>
    </source>
</evidence>
<dbReference type="Proteomes" id="UP000521358">
    <property type="component" value="Unassembled WGS sequence"/>
</dbReference>
<organism evidence="2 3">
    <name type="scientific">Vagococcus fluvialis</name>
    <dbReference type="NCBI Taxonomy" id="2738"/>
    <lineage>
        <taxon>Bacteria</taxon>
        <taxon>Bacillati</taxon>
        <taxon>Bacillota</taxon>
        <taxon>Bacilli</taxon>
        <taxon>Lactobacillales</taxon>
        <taxon>Enterococcaceae</taxon>
        <taxon>Vagococcus</taxon>
    </lineage>
</organism>
<dbReference type="EMBL" id="JAAVMB010000014">
    <property type="protein sequence ID" value="NKC68739.1"/>
    <property type="molecule type" value="Genomic_DNA"/>
</dbReference>
<gene>
    <name evidence="2" type="ORF">CBF32_12090</name>
    <name evidence="1" type="ORF">HED35_11620</name>
</gene>
<reference evidence="1 4" key="2">
    <citation type="submission" date="2020-03" db="EMBL/GenBank/DDBJ databases">
        <title>Bacterial samples isolated from urine from healthy bovine heifers (Gyr breed).</title>
        <authorList>
            <person name="Giannattasio-Ferraz S."/>
            <person name="Maskeri L."/>
            <person name="Penido A."/>
            <person name="Barbosa-Stancioli E.F."/>
            <person name="Putonti C."/>
        </authorList>
    </citation>
    <scope>NUCLEOTIDE SEQUENCE [LARGE SCALE GENOMIC DNA]</scope>
    <source>
        <strain evidence="1 4">UFMG-H7</strain>
    </source>
</reference>
<evidence type="ECO:0000313" key="1">
    <source>
        <dbReference type="EMBL" id="NKC68739.1"/>
    </source>
</evidence>
<sequence length="95" mass="10817">MELTITPEAIAWFKEELVLDKGDSVRIFGKYGGATNVHVGFSTGIEVTTPHQERLSKDVEGIHFFTEHGDDWFFSDYDLAISIDEKTKEPVYIYS</sequence>
<reference evidence="2 3" key="1">
    <citation type="submission" date="2017-05" db="EMBL/GenBank/DDBJ databases">
        <title>Vagococcus spp. assemblies.</title>
        <authorList>
            <person name="Gulvik C.A."/>
        </authorList>
    </citation>
    <scope>NUCLEOTIDE SEQUENCE [LARGE SCALE GENOMIC DNA]</scope>
    <source>
        <strain evidence="2 3">NCFB 2497</strain>
    </source>
</reference>
<dbReference type="AlphaFoldDB" id="A0A369APA6"/>
<proteinExistence type="predicted"/>
<protein>
    <submittedName>
        <fullName evidence="1">Iron-sulfur cluster biosynthesis protein</fullName>
    </submittedName>
</protein>
<evidence type="ECO:0000313" key="3">
    <source>
        <dbReference type="Proteomes" id="UP000288197"/>
    </source>
</evidence>
<dbReference type="EMBL" id="NGJX01000016">
    <property type="protein sequence ID" value="RST99202.1"/>
    <property type="molecule type" value="Genomic_DNA"/>
</dbReference>
<dbReference type="OrthoDB" id="1645729at2"/>
<dbReference type="Proteomes" id="UP000288197">
    <property type="component" value="Unassembled WGS sequence"/>
</dbReference>